<evidence type="ECO:0000256" key="4">
    <source>
        <dbReference type="ARBA" id="ARBA00022490"/>
    </source>
</evidence>
<proteinExistence type="predicted"/>
<gene>
    <name evidence="9" type="primary">NMD5</name>
    <name evidence="9" type="ORF">GLX27_003454</name>
</gene>
<name>A0ABY8EXA6_MALFU</name>
<evidence type="ECO:0000256" key="3">
    <source>
        <dbReference type="ARBA" id="ARBA00022448"/>
    </source>
</evidence>
<evidence type="ECO:0000256" key="1">
    <source>
        <dbReference type="ARBA" id="ARBA00004123"/>
    </source>
</evidence>
<feature type="region of interest" description="Disordered" evidence="7">
    <location>
        <begin position="953"/>
        <end position="986"/>
    </location>
</feature>
<organism evidence="9 10">
    <name type="scientific">Malassezia furfur</name>
    <name type="common">Pityriasis versicolor infection agent</name>
    <name type="synonym">Pityrosporum furfur</name>
    <dbReference type="NCBI Taxonomy" id="55194"/>
    <lineage>
        <taxon>Eukaryota</taxon>
        <taxon>Fungi</taxon>
        <taxon>Dikarya</taxon>
        <taxon>Basidiomycota</taxon>
        <taxon>Ustilaginomycotina</taxon>
        <taxon>Malasseziomycetes</taxon>
        <taxon>Malasseziales</taxon>
        <taxon>Malasseziaceae</taxon>
        <taxon>Malassezia</taxon>
    </lineage>
</organism>
<sequence>MEALLTLFPATLSPDINARRASELELRRLEAQPGMLSASFQLIASDQVDMAIRQAAAIYAKNRIARAWDTTPARLGELSPVPEEDRATVRGSLLPTIALVPTTLRVHIASAIHSIARCDFPDQWPTLLDEILKLISSQQEAEIYAGVRALLETVRGFRFADSDTKLEQVVSRTFPQLLATTKALLDSPHADLPAVGEIVYYALKTYKTSMVITLTPHLQSQDSIVPWGSLMLRVAQKPIDSSALAEDPEERARMPWWKAKKWAFFSLNRLFSRYGTPSQLSPGMRSYKPFAETFLANFAPEILKAYLHTVEANVTRNEWLSPPVTRSLLTFFQACVKPKSIWMQLRPHMRQLIESFVYPRLCFSDEDQELWELDPIDFVRASADPYEDVGTVSSAASYLLSTAVAKRTKSMFEPTLQFITSVLNAYPEQATARQFDGALKMCISISSTMVSQEGVKDKLDAFFVQHVLPALKSPEPFLRLRACAAVQTFDQAGLKWTTNESLEMALRGVMDCIMDPELPVRVQAASAMGELVAHDEVHSAMAPNAGRLMQELLKLSDETDLDVLMTTQEKVVNHFAEELLPFSVQLVQQMANSYMRLVQESTAGQANDDGEGARAFGMDQGEEDKYFAALGCLSTMYQIVTTAESRPEILAELENVVLPVVAYTLESESIDLYDDCFQLTDVLTYYQKRISPGMWNIFALMYKSFKGAGIDYLAEMIGTFDNCASYGTEMLQQNAEYSNMLIDIFQTAMTSDQLGVSDRIAACKLGEVILLLLKGYVDEAVPTLLATVLPLLDEKNEASSSNLRKWCILLILEAIYYNPTLALQVLEAHGATAGFFTQALHKLPKFTKVHECKVTIVALLSLLSLDPNAVPEAVKAGYPHLLAALVSQLKLLPKSVAERAEYQKQFDEGIDSDVEEEFEETGDFDDDVDVHDDENEYLEFLTQEAQRLRSKIANLDGGGDDDDDDDDDDGLADLDGDDLIYESPLEPVPVYEPFRTVVNQLKTQHPSLFQNLTDNFTAEQRQVFQEVYDLQDTEETGVGKPEGKVHA</sequence>
<dbReference type="Gene3D" id="1.25.10.10">
    <property type="entry name" value="Leucine-rich Repeat Variant"/>
    <property type="match status" value="1"/>
</dbReference>
<dbReference type="PROSITE" id="PS50166">
    <property type="entry name" value="IMPORTIN_B_NT"/>
    <property type="match status" value="1"/>
</dbReference>
<dbReference type="PANTHER" id="PTHR10997:SF18">
    <property type="entry name" value="D-IMPORTIN 7_RANBP7"/>
    <property type="match status" value="1"/>
</dbReference>
<dbReference type="InterPro" id="IPR001494">
    <property type="entry name" value="Importin-beta_N"/>
</dbReference>
<feature type="domain" description="Importin N-terminal" evidence="8">
    <location>
        <begin position="22"/>
        <end position="99"/>
    </location>
</feature>
<dbReference type="PANTHER" id="PTHR10997">
    <property type="entry name" value="IMPORTIN-7, 8, 11"/>
    <property type="match status" value="1"/>
</dbReference>
<keyword evidence="3" id="KW-0813">Transport</keyword>
<dbReference type="SUPFAM" id="SSF48371">
    <property type="entry name" value="ARM repeat"/>
    <property type="match status" value="1"/>
</dbReference>
<dbReference type="Pfam" id="PF03810">
    <property type="entry name" value="IBN_N"/>
    <property type="match status" value="1"/>
</dbReference>
<dbReference type="InterPro" id="IPR011989">
    <property type="entry name" value="ARM-like"/>
</dbReference>
<dbReference type="Proteomes" id="UP000818624">
    <property type="component" value="Chromosome 3"/>
</dbReference>
<keyword evidence="6" id="KW-0539">Nucleus</keyword>
<comment type="subcellular location">
    <subcellularLocation>
        <location evidence="2">Cytoplasm</location>
    </subcellularLocation>
    <subcellularLocation>
        <location evidence="1">Nucleus</location>
    </subcellularLocation>
</comment>
<feature type="compositionally biased region" description="Acidic residues" evidence="7">
    <location>
        <begin position="958"/>
        <end position="980"/>
    </location>
</feature>
<reference evidence="9 10" key="1">
    <citation type="journal article" date="2020" name="Elife">
        <title>Loss of centromere function drives karyotype evolution in closely related Malassezia species.</title>
        <authorList>
            <person name="Sankaranarayanan S.R."/>
            <person name="Ianiri G."/>
            <person name="Coelho M.A."/>
            <person name="Reza M.H."/>
            <person name="Thimmappa B.C."/>
            <person name="Ganguly P."/>
            <person name="Vadnala R.N."/>
            <person name="Sun S."/>
            <person name="Siddharthan R."/>
            <person name="Tellgren-Roth C."/>
            <person name="Dawson T.L."/>
            <person name="Heitman J."/>
            <person name="Sanyal K."/>
        </authorList>
    </citation>
    <scope>NUCLEOTIDE SEQUENCE [LARGE SCALE GENOMIC DNA]</scope>
    <source>
        <strain evidence="9">CBS14141</strain>
    </source>
</reference>
<feature type="region of interest" description="Disordered" evidence="7">
    <location>
        <begin position="908"/>
        <end position="930"/>
    </location>
</feature>
<accession>A0ABY8EXA6</accession>
<dbReference type="SMART" id="SM00913">
    <property type="entry name" value="IBN_N"/>
    <property type="match status" value="1"/>
</dbReference>
<keyword evidence="10" id="KW-1185">Reference proteome</keyword>
<evidence type="ECO:0000313" key="10">
    <source>
        <dbReference type="Proteomes" id="UP000818624"/>
    </source>
</evidence>
<evidence type="ECO:0000256" key="7">
    <source>
        <dbReference type="SAM" id="MobiDB-lite"/>
    </source>
</evidence>
<evidence type="ECO:0000256" key="2">
    <source>
        <dbReference type="ARBA" id="ARBA00004496"/>
    </source>
</evidence>
<dbReference type="Pfam" id="PF08506">
    <property type="entry name" value="Cse1"/>
    <property type="match status" value="1"/>
</dbReference>
<keyword evidence="4" id="KW-0963">Cytoplasm</keyword>
<evidence type="ECO:0000259" key="8">
    <source>
        <dbReference type="PROSITE" id="PS50166"/>
    </source>
</evidence>
<evidence type="ECO:0000313" key="9">
    <source>
        <dbReference type="EMBL" id="WFD48783.1"/>
    </source>
</evidence>
<evidence type="ECO:0000256" key="5">
    <source>
        <dbReference type="ARBA" id="ARBA00022927"/>
    </source>
</evidence>
<evidence type="ECO:0000256" key="6">
    <source>
        <dbReference type="ARBA" id="ARBA00023242"/>
    </source>
</evidence>
<keyword evidence="5" id="KW-0653">Protein transport</keyword>
<dbReference type="InterPro" id="IPR016024">
    <property type="entry name" value="ARM-type_fold"/>
</dbReference>
<protein>
    <submittedName>
        <fullName evidence="9">Nonsense-mediated mRNA decay protein 5</fullName>
    </submittedName>
</protein>
<dbReference type="InterPro" id="IPR013713">
    <property type="entry name" value="XPO2_central"/>
</dbReference>
<dbReference type="EMBL" id="CP046236">
    <property type="protein sequence ID" value="WFD48783.1"/>
    <property type="molecule type" value="Genomic_DNA"/>
</dbReference>